<dbReference type="AlphaFoldDB" id="A0A5N5UR53"/>
<dbReference type="PANTHER" id="PTHR43319">
    <property type="entry name" value="BETA-LACTAMASE-RELATED"/>
    <property type="match status" value="1"/>
</dbReference>
<evidence type="ECO:0000313" key="3">
    <source>
        <dbReference type="Proteomes" id="UP000325690"/>
    </source>
</evidence>
<dbReference type="RefSeq" id="WP_061481937.1">
    <property type="nucleotide sequence ID" value="NZ_ANBO01000045.1"/>
</dbReference>
<dbReference type="GeneID" id="74301742"/>
<accession>A0A5N5UR53</accession>
<dbReference type="InterPro" id="IPR052907">
    <property type="entry name" value="Beta-lactamase/esterase"/>
</dbReference>
<dbReference type="PANTHER" id="PTHR43319:SF3">
    <property type="entry name" value="BETA-LACTAMASE-RELATED DOMAIN-CONTAINING PROTEIN"/>
    <property type="match status" value="1"/>
</dbReference>
<comment type="caution">
    <text evidence="2">The sequence shown here is derived from an EMBL/GenBank/DDBJ whole genome shotgun (WGS) entry which is preliminary data.</text>
</comment>
<gene>
    <name evidence="2" type="ORF">MPHL21000_24035</name>
</gene>
<organism evidence="2 3">
    <name type="scientific">Mycolicibacterium phlei DSM 43239 = CCUG 21000</name>
    <dbReference type="NCBI Taxonomy" id="1226750"/>
    <lineage>
        <taxon>Bacteria</taxon>
        <taxon>Bacillati</taxon>
        <taxon>Actinomycetota</taxon>
        <taxon>Actinomycetes</taxon>
        <taxon>Mycobacteriales</taxon>
        <taxon>Mycobacteriaceae</taxon>
        <taxon>Mycolicibacterium</taxon>
    </lineage>
</organism>
<dbReference type="Gene3D" id="3.40.710.10">
    <property type="entry name" value="DD-peptidase/beta-lactamase superfamily"/>
    <property type="match status" value="1"/>
</dbReference>
<dbReference type="EMBL" id="ANBP01000054">
    <property type="protein sequence ID" value="KAB7751838.1"/>
    <property type="molecule type" value="Genomic_DNA"/>
</dbReference>
<evidence type="ECO:0000313" key="2">
    <source>
        <dbReference type="EMBL" id="KAB7751838.1"/>
    </source>
</evidence>
<sequence length="401" mass="43430">MGRDVIGGDADEGYGKVADAFRRNFDRGRELGAAVSVYRDGRKVVDLWGGHRDADRRAPWTADTLVNVFSTTKGVASLAIALAVSRGLLDYDAPVAAYWPDFAQAGKEAVTVRQLCGHQAGLVVVDPPLSVEEVADPEVLAARIARQAPAWEPGTRHGYHALTLGWYQSALLRQVDPQRRTLGRFLADEIAAPLGLELYIGLPRSVDRDRVAQLVADHPWRRLLQLHRVPPRLVLASLNKRSLGARALEMAGPAFEVATFNREQYQRVEMPAANGTATARAIAKLYGAALTGEFGLAPSVRQALEAPAVTPTQGVRDLVTQQDVLYSLGFGKPTPRLVFGSSGRAFGWSGAGGSFGFADPDTGIGYAYVMNRMGYSVSSDPRELALRQALFRDTLGARPQR</sequence>
<dbReference type="Proteomes" id="UP000325690">
    <property type="component" value="Unassembled WGS sequence"/>
</dbReference>
<dbReference type="Pfam" id="PF00144">
    <property type="entry name" value="Beta-lactamase"/>
    <property type="match status" value="1"/>
</dbReference>
<evidence type="ECO:0000259" key="1">
    <source>
        <dbReference type="Pfam" id="PF00144"/>
    </source>
</evidence>
<keyword evidence="3" id="KW-1185">Reference proteome</keyword>
<dbReference type="SUPFAM" id="SSF56601">
    <property type="entry name" value="beta-lactamase/transpeptidase-like"/>
    <property type="match status" value="1"/>
</dbReference>
<protein>
    <submittedName>
        <fullName evidence="2">Beta-lactamase</fullName>
    </submittedName>
</protein>
<reference evidence="2 3" key="1">
    <citation type="submission" date="2012-10" db="EMBL/GenBank/DDBJ databases">
        <title>The draft sequence of the Mycobacterium pheli genome.</title>
        <authorList>
            <person name="Pettersson B.M.F."/>
            <person name="Das S."/>
            <person name="Dasgupta S."/>
            <person name="Bhattacharya A."/>
            <person name="Kirsebom L.A."/>
        </authorList>
    </citation>
    <scope>NUCLEOTIDE SEQUENCE [LARGE SCALE GENOMIC DNA]</scope>
    <source>
        <strain evidence="2 3">CCUG 21000</strain>
    </source>
</reference>
<name>A0A5N5UR53_MYCPH</name>
<dbReference type="InterPro" id="IPR001466">
    <property type="entry name" value="Beta-lactam-related"/>
</dbReference>
<proteinExistence type="predicted"/>
<feature type="domain" description="Beta-lactamase-related" evidence="1">
    <location>
        <begin position="21"/>
        <end position="386"/>
    </location>
</feature>
<dbReference type="InterPro" id="IPR012338">
    <property type="entry name" value="Beta-lactam/transpept-like"/>
</dbReference>